<evidence type="ECO:0000313" key="3">
    <source>
        <dbReference type="Proteomes" id="UP000503336"/>
    </source>
</evidence>
<sequence length="138" mass="14746">MSHKVEYVNPPGTAPAQGLYSHVGVPTGGRLVFIAGQLSVSPDGDVVGAGDFAAQFHQVFANMGDVLKGMGGGYPDIVKMTTIFVHSQDIATFMRLREALFPTIFPGPLFPPNTILVVDRLVKEDFLFEVEAVAQIAA</sequence>
<dbReference type="GO" id="GO:0019239">
    <property type="term" value="F:deaminase activity"/>
    <property type="evidence" value="ECO:0007669"/>
    <property type="project" value="TreeGrafter"/>
</dbReference>
<dbReference type="GO" id="GO:0005829">
    <property type="term" value="C:cytosol"/>
    <property type="evidence" value="ECO:0007669"/>
    <property type="project" value="TreeGrafter"/>
</dbReference>
<accession>A0A7L5BUD3</accession>
<keyword evidence="3" id="KW-1185">Reference proteome</keyword>
<dbReference type="EMBL" id="CP049056">
    <property type="protein sequence ID" value="QIE55212.1"/>
    <property type="molecule type" value="Genomic_DNA"/>
</dbReference>
<dbReference type="PANTHER" id="PTHR11803">
    <property type="entry name" value="2-IMINOBUTANOATE/2-IMINOPROPANOATE DEAMINASE RIDA"/>
    <property type="match status" value="1"/>
</dbReference>
<dbReference type="SUPFAM" id="SSF55298">
    <property type="entry name" value="YjgF-like"/>
    <property type="match status" value="1"/>
</dbReference>
<dbReference type="InterPro" id="IPR006175">
    <property type="entry name" value="YjgF/YER057c/UK114"/>
</dbReference>
<dbReference type="CDD" id="cd00448">
    <property type="entry name" value="YjgF_YER057c_UK114_family"/>
    <property type="match status" value="1"/>
</dbReference>
<gene>
    <name evidence="2" type="ORF">G5B40_06950</name>
</gene>
<dbReference type="Pfam" id="PF01042">
    <property type="entry name" value="Ribonuc_L-PSP"/>
    <property type="match status" value="1"/>
</dbReference>
<reference evidence="2 3" key="1">
    <citation type="submission" date="2020-02" db="EMBL/GenBank/DDBJ databases">
        <title>complete genome sequence of Rhodobacteraceae bacterium.</title>
        <authorList>
            <person name="Park J."/>
            <person name="Kim Y.-S."/>
            <person name="Kim K.-H."/>
        </authorList>
    </citation>
    <scope>NUCLEOTIDE SEQUENCE [LARGE SCALE GENOMIC DNA]</scope>
    <source>
        <strain evidence="2 3">RR4-56</strain>
    </source>
</reference>
<dbReference type="PANTHER" id="PTHR11803:SF58">
    <property type="entry name" value="PROTEIN HMF1-RELATED"/>
    <property type="match status" value="1"/>
</dbReference>
<evidence type="ECO:0000256" key="1">
    <source>
        <dbReference type="ARBA" id="ARBA00010552"/>
    </source>
</evidence>
<dbReference type="RefSeq" id="WP_165096754.1">
    <property type="nucleotide sequence ID" value="NZ_CP049056.1"/>
</dbReference>
<organism evidence="2 3">
    <name type="scientific">Pikeienuella piscinae</name>
    <dbReference type="NCBI Taxonomy" id="2748098"/>
    <lineage>
        <taxon>Bacteria</taxon>
        <taxon>Pseudomonadati</taxon>
        <taxon>Pseudomonadota</taxon>
        <taxon>Alphaproteobacteria</taxon>
        <taxon>Rhodobacterales</taxon>
        <taxon>Paracoccaceae</taxon>
        <taxon>Pikeienuella</taxon>
    </lineage>
</organism>
<dbReference type="Gene3D" id="3.30.1330.40">
    <property type="entry name" value="RutC-like"/>
    <property type="match status" value="1"/>
</dbReference>
<name>A0A7L5BUD3_9RHOB</name>
<comment type="similarity">
    <text evidence="1">Belongs to the RutC family.</text>
</comment>
<proteinExistence type="inferred from homology"/>
<protein>
    <submittedName>
        <fullName evidence="2">RidA family protein</fullName>
    </submittedName>
</protein>
<dbReference type="AlphaFoldDB" id="A0A7L5BUD3"/>
<dbReference type="InterPro" id="IPR035959">
    <property type="entry name" value="RutC-like_sf"/>
</dbReference>
<dbReference type="KEGG" id="hdh:G5B40_06950"/>
<evidence type="ECO:0000313" key="2">
    <source>
        <dbReference type="EMBL" id="QIE55212.1"/>
    </source>
</evidence>
<dbReference type="Proteomes" id="UP000503336">
    <property type="component" value="Chromosome"/>
</dbReference>